<dbReference type="EMBL" id="CAMGYJ010000010">
    <property type="protein sequence ID" value="CAI0549973.1"/>
    <property type="molecule type" value="Genomic_DNA"/>
</dbReference>
<comment type="caution">
    <text evidence="1">The sequence shown here is derived from an EMBL/GenBank/DDBJ whole genome shotgun (WGS) entry which is preliminary data.</text>
</comment>
<dbReference type="Proteomes" id="UP001154282">
    <property type="component" value="Unassembled WGS sequence"/>
</dbReference>
<proteinExistence type="predicted"/>
<evidence type="ECO:0000313" key="2">
    <source>
        <dbReference type="Proteomes" id="UP001154282"/>
    </source>
</evidence>
<protein>
    <submittedName>
        <fullName evidence="1">Uncharacterized protein</fullName>
    </submittedName>
</protein>
<dbReference type="AlphaFoldDB" id="A0AAV0R0P8"/>
<organism evidence="1 2">
    <name type="scientific">Linum tenue</name>
    <dbReference type="NCBI Taxonomy" id="586396"/>
    <lineage>
        <taxon>Eukaryota</taxon>
        <taxon>Viridiplantae</taxon>
        <taxon>Streptophyta</taxon>
        <taxon>Embryophyta</taxon>
        <taxon>Tracheophyta</taxon>
        <taxon>Spermatophyta</taxon>
        <taxon>Magnoliopsida</taxon>
        <taxon>eudicotyledons</taxon>
        <taxon>Gunneridae</taxon>
        <taxon>Pentapetalae</taxon>
        <taxon>rosids</taxon>
        <taxon>fabids</taxon>
        <taxon>Malpighiales</taxon>
        <taxon>Linaceae</taxon>
        <taxon>Linum</taxon>
    </lineage>
</organism>
<gene>
    <name evidence="1" type="ORF">LITE_LOCUS45368</name>
</gene>
<name>A0AAV0R0P8_9ROSI</name>
<evidence type="ECO:0000313" key="1">
    <source>
        <dbReference type="EMBL" id="CAI0549973.1"/>
    </source>
</evidence>
<keyword evidence="2" id="KW-1185">Reference proteome</keyword>
<reference evidence="1" key="1">
    <citation type="submission" date="2022-08" db="EMBL/GenBank/DDBJ databases">
        <authorList>
            <person name="Gutierrez-Valencia J."/>
        </authorList>
    </citation>
    <scope>NUCLEOTIDE SEQUENCE</scope>
</reference>
<sequence length="55" mass="6161">MIWVRGYFTCTEGALNACCIGTSSPLMFCWILVSEPSCLISDWLAWWDTTTVPSP</sequence>
<accession>A0AAV0R0P8</accession>